<evidence type="ECO:0000259" key="6">
    <source>
        <dbReference type="Pfam" id="PF14464"/>
    </source>
</evidence>
<dbReference type="GO" id="GO:0008235">
    <property type="term" value="F:metalloexopeptidase activity"/>
    <property type="evidence" value="ECO:0007669"/>
    <property type="project" value="TreeGrafter"/>
</dbReference>
<keyword evidence="1" id="KW-0645">Protease</keyword>
<proteinExistence type="predicted"/>
<dbReference type="InterPro" id="IPR028090">
    <property type="entry name" value="JAB_dom_prok"/>
</dbReference>
<dbReference type="SUPFAM" id="SSF102712">
    <property type="entry name" value="JAB1/MPN domain"/>
    <property type="match status" value="1"/>
</dbReference>
<accession>A0A8J3IUA0</accession>
<dbReference type="InterPro" id="IPR051929">
    <property type="entry name" value="VirAsm_ModProt"/>
</dbReference>
<dbReference type="GO" id="GO:0006508">
    <property type="term" value="P:proteolysis"/>
    <property type="evidence" value="ECO:0007669"/>
    <property type="project" value="UniProtKB-KW"/>
</dbReference>
<dbReference type="PANTHER" id="PTHR34858">
    <property type="entry name" value="CYSO-CYSTEINE PEPTIDASE"/>
    <property type="match status" value="1"/>
</dbReference>
<dbReference type="Gene3D" id="3.40.140.10">
    <property type="entry name" value="Cytidine Deaminase, domain 2"/>
    <property type="match status" value="1"/>
</dbReference>
<evidence type="ECO:0000256" key="2">
    <source>
        <dbReference type="ARBA" id="ARBA00022723"/>
    </source>
</evidence>
<keyword evidence="5" id="KW-0482">Metalloprotease</keyword>
<reference evidence="7" key="1">
    <citation type="submission" date="2020-10" db="EMBL/GenBank/DDBJ databases">
        <title>Taxonomic study of unclassified bacteria belonging to the class Ktedonobacteria.</title>
        <authorList>
            <person name="Yabe S."/>
            <person name="Wang C.M."/>
            <person name="Zheng Y."/>
            <person name="Sakai Y."/>
            <person name="Cavaletti L."/>
            <person name="Monciardini P."/>
            <person name="Donadio S."/>
        </authorList>
    </citation>
    <scope>NUCLEOTIDE SEQUENCE</scope>
    <source>
        <strain evidence="7">ID150040</strain>
    </source>
</reference>
<gene>
    <name evidence="7" type="ORF">KSF_069300</name>
</gene>
<evidence type="ECO:0000256" key="4">
    <source>
        <dbReference type="ARBA" id="ARBA00022833"/>
    </source>
</evidence>
<evidence type="ECO:0000256" key="3">
    <source>
        <dbReference type="ARBA" id="ARBA00022801"/>
    </source>
</evidence>
<dbReference type="RefSeq" id="WP_220207473.1">
    <property type="nucleotide sequence ID" value="NZ_BNJK01000001.1"/>
</dbReference>
<feature type="domain" description="JAB" evidence="6">
    <location>
        <begin position="12"/>
        <end position="116"/>
    </location>
</feature>
<dbReference type="AlphaFoldDB" id="A0A8J3IUA0"/>
<evidence type="ECO:0000313" key="8">
    <source>
        <dbReference type="Proteomes" id="UP000597444"/>
    </source>
</evidence>
<evidence type="ECO:0000313" key="7">
    <source>
        <dbReference type="EMBL" id="GHO96882.1"/>
    </source>
</evidence>
<comment type="caution">
    <text evidence="7">The sequence shown here is derived from an EMBL/GenBank/DDBJ whole genome shotgun (WGS) entry which is preliminary data.</text>
</comment>
<keyword evidence="3" id="KW-0378">Hydrolase</keyword>
<dbReference type="Proteomes" id="UP000597444">
    <property type="component" value="Unassembled WGS sequence"/>
</dbReference>
<protein>
    <recommendedName>
        <fullName evidence="6">JAB domain-containing protein</fullName>
    </recommendedName>
</protein>
<name>A0A8J3IUA0_9CHLR</name>
<evidence type="ECO:0000256" key="1">
    <source>
        <dbReference type="ARBA" id="ARBA00022670"/>
    </source>
</evidence>
<dbReference type="GO" id="GO:0008270">
    <property type="term" value="F:zinc ion binding"/>
    <property type="evidence" value="ECO:0007669"/>
    <property type="project" value="TreeGrafter"/>
</dbReference>
<keyword evidence="4" id="KW-0862">Zinc</keyword>
<dbReference type="CDD" id="cd08070">
    <property type="entry name" value="MPN_like"/>
    <property type="match status" value="1"/>
</dbReference>
<dbReference type="EMBL" id="BNJK01000001">
    <property type="protein sequence ID" value="GHO96882.1"/>
    <property type="molecule type" value="Genomic_DNA"/>
</dbReference>
<sequence>MVADAQFVVRIPESIYAEMVAHIAASYPNEGCGALGSVDEQVVKNYPTANAAERPDDFSIISEADIVRIYNDIDEYDGDMIYYHSHPITEAYPSARDIEWAKRSGYLYIIFSHRFHPEPPYARVFKIDAAGTVTEGKIEQIA</sequence>
<keyword evidence="8" id="KW-1185">Reference proteome</keyword>
<organism evidence="7 8">
    <name type="scientific">Reticulibacter mediterranei</name>
    <dbReference type="NCBI Taxonomy" id="2778369"/>
    <lineage>
        <taxon>Bacteria</taxon>
        <taxon>Bacillati</taxon>
        <taxon>Chloroflexota</taxon>
        <taxon>Ktedonobacteria</taxon>
        <taxon>Ktedonobacterales</taxon>
        <taxon>Reticulibacteraceae</taxon>
        <taxon>Reticulibacter</taxon>
    </lineage>
</organism>
<dbReference type="PANTHER" id="PTHR34858:SF1">
    <property type="entry name" value="CYSO-CYSTEINE PEPTIDASE"/>
    <property type="match status" value="1"/>
</dbReference>
<keyword evidence="2" id="KW-0479">Metal-binding</keyword>
<dbReference type="Pfam" id="PF14464">
    <property type="entry name" value="Prok-JAB"/>
    <property type="match status" value="1"/>
</dbReference>
<evidence type="ECO:0000256" key="5">
    <source>
        <dbReference type="ARBA" id="ARBA00023049"/>
    </source>
</evidence>